<evidence type="ECO:0000259" key="3">
    <source>
        <dbReference type="PROSITE" id="PS50846"/>
    </source>
</evidence>
<dbReference type="PROSITE" id="PS01047">
    <property type="entry name" value="HMA_1"/>
    <property type="match status" value="1"/>
</dbReference>
<keyword evidence="1" id="KW-0479">Metal-binding</keyword>
<feature type="compositionally biased region" description="Low complexity" evidence="2">
    <location>
        <begin position="14"/>
        <end position="23"/>
    </location>
</feature>
<feature type="domain" description="HMA" evidence="3">
    <location>
        <begin position="25"/>
        <end position="90"/>
    </location>
</feature>
<reference evidence="4 5" key="1">
    <citation type="submission" date="2024-09" db="EMBL/GenBank/DDBJ databases">
        <title>The Natural Products Discovery Center: Release of the First 8490 Sequenced Strains for Exploring Actinobacteria Biosynthetic Diversity.</title>
        <authorList>
            <person name="Kalkreuter E."/>
            <person name="Kautsar S.A."/>
            <person name="Yang D."/>
            <person name="Bader C.D."/>
            <person name="Teijaro C.N."/>
            <person name="Fluegel L."/>
            <person name="Davis C.M."/>
            <person name="Simpson J.R."/>
            <person name="Lauterbach L."/>
            <person name="Steele A.D."/>
            <person name="Gui C."/>
            <person name="Meng S."/>
            <person name="Li G."/>
            <person name="Viehrig K."/>
            <person name="Ye F."/>
            <person name="Su P."/>
            <person name="Kiefer A.F."/>
            <person name="Nichols A."/>
            <person name="Cepeda A.J."/>
            <person name="Yan W."/>
            <person name="Fan B."/>
            <person name="Jiang Y."/>
            <person name="Adhikari A."/>
            <person name="Zheng C.-J."/>
            <person name="Schuster L."/>
            <person name="Cowan T.M."/>
            <person name="Smanski M.J."/>
            <person name="Chevrette M.G."/>
            <person name="De Carvalho L.P.S."/>
            <person name="Shen B."/>
        </authorList>
    </citation>
    <scope>NUCLEOTIDE SEQUENCE [LARGE SCALE GENOMIC DNA]</scope>
    <source>
        <strain evidence="4 5">NPDC058328</strain>
    </source>
</reference>
<protein>
    <submittedName>
        <fullName evidence="4">Heavy-metal-associated domain-containing protein</fullName>
    </submittedName>
</protein>
<dbReference type="RefSeq" id="WP_149547191.1">
    <property type="nucleotide sequence ID" value="NZ_JBHVZQ010000001.1"/>
</dbReference>
<organism evidence="4 5">
    <name type="scientific">Streptomyces marokkonensis</name>
    <dbReference type="NCBI Taxonomy" id="324855"/>
    <lineage>
        <taxon>Bacteria</taxon>
        <taxon>Bacillati</taxon>
        <taxon>Actinomycetota</taxon>
        <taxon>Actinomycetes</taxon>
        <taxon>Kitasatosporales</taxon>
        <taxon>Streptomycetaceae</taxon>
        <taxon>Streptomyces</taxon>
    </lineage>
</organism>
<dbReference type="InterPro" id="IPR006121">
    <property type="entry name" value="HMA_dom"/>
</dbReference>
<evidence type="ECO:0000313" key="5">
    <source>
        <dbReference type="Proteomes" id="UP001601627"/>
    </source>
</evidence>
<dbReference type="InterPro" id="IPR017969">
    <property type="entry name" value="Heavy-metal-associated_CS"/>
</dbReference>
<feature type="region of interest" description="Disordered" evidence="2">
    <location>
        <begin position="1"/>
        <end position="23"/>
    </location>
</feature>
<accession>A0ABW6PXZ0</accession>
<dbReference type="InterPro" id="IPR001802">
    <property type="entry name" value="MerP/CopZ"/>
</dbReference>
<gene>
    <name evidence="4" type="ORF">ACFVZC_00005</name>
</gene>
<dbReference type="Proteomes" id="UP001601627">
    <property type="component" value="Unassembled WGS sequence"/>
</dbReference>
<proteinExistence type="predicted"/>
<dbReference type="Gene3D" id="3.30.70.100">
    <property type="match status" value="1"/>
</dbReference>
<feature type="compositionally biased region" description="Basic and acidic residues" evidence="2">
    <location>
        <begin position="1"/>
        <end position="11"/>
    </location>
</feature>
<dbReference type="Pfam" id="PF00403">
    <property type="entry name" value="HMA"/>
    <property type="match status" value="1"/>
</dbReference>
<evidence type="ECO:0000256" key="2">
    <source>
        <dbReference type="SAM" id="MobiDB-lite"/>
    </source>
</evidence>
<dbReference type="EMBL" id="JBHVZQ010000001">
    <property type="protein sequence ID" value="MFF1271807.1"/>
    <property type="molecule type" value="Genomic_DNA"/>
</dbReference>
<dbReference type="CDD" id="cd00371">
    <property type="entry name" value="HMA"/>
    <property type="match status" value="1"/>
</dbReference>
<comment type="caution">
    <text evidence="4">The sequence shown here is derived from an EMBL/GenBank/DDBJ whole genome shotgun (WGS) entry which is preliminary data.</text>
</comment>
<evidence type="ECO:0000313" key="4">
    <source>
        <dbReference type="EMBL" id="MFF1271807.1"/>
    </source>
</evidence>
<dbReference type="InterPro" id="IPR036163">
    <property type="entry name" value="HMA_dom_sf"/>
</dbReference>
<dbReference type="PRINTS" id="PR00946">
    <property type="entry name" value="HGSCAVENGER"/>
</dbReference>
<keyword evidence="5" id="KW-1185">Reference proteome</keyword>
<dbReference type="PROSITE" id="PS50846">
    <property type="entry name" value="HMA_2"/>
    <property type="match status" value="1"/>
</dbReference>
<evidence type="ECO:0000256" key="1">
    <source>
        <dbReference type="ARBA" id="ARBA00022723"/>
    </source>
</evidence>
<name>A0ABW6PXZ0_9ACTN</name>
<dbReference type="SUPFAM" id="SSF55008">
    <property type="entry name" value="HMA, heavy metal-associated domain"/>
    <property type="match status" value="1"/>
</dbReference>
<sequence length="93" mass="9424">MGSPETSHDDPATSGSGEASEAGGVTVTYAVEGMVCGHCATSVTEAITGLDGVRNVDVDVQSGHVSVDSEHELEEAALAQALDDIGYEMSGRV</sequence>